<name>A0AAV6GLX1_9TELE</name>
<comment type="caution">
    <text evidence="2">The sequence shown here is derived from an EMBL/GenBank/DDBJ whole genome shotgun (WGS) entry which is preliminary data.</text>
</comment>
<evidence type="ECO:0000313" key="2">
    <source>
        <dbReference type="EMBL" id="KAG5274831.1"/>
    </source>
</evidence>
<dbReference type="Proteomes" id="UP000823561">
    <property type="component" value="Chromosome 10"/>
</dbReference>
<protein>
    <submittedName>
        <fullName evidence="2">Uncharacterized protein</fullName>
    </submittedName>
</protein>
<proteinExistence type="predicted"/>
<sequence>MAKMTRQEYVDAVVQVDAASIPLLGPSAQGPRSQSDPWPFPDPTQGWSGKIRGRAVAIPNWGTVGEDALYGAVVEVHQDLWRQVDRL</sequence>
<gene>
    <name evidence="2" type="ORF">AALO_G00140620</name>
</gene>
<evidence type="ECO:0000256" key="1">
    <source>
        <dbReference type="SAM" id="MobiDB-lite"/>
    </source>
</evidence>
<organism evidence="2 3">
    <name type="scientific">Alosa alosa</name>
    <name type="common">allis shad</name>
    <dbReference type="NCBI Taxonomy" id="278164"/>
    <lineage>
        <taxon>Eukaryota</taxon>
        <taxon>Metazoa</taxon>
        <taxon>Chordata</taxon>
        <taxon>Craniata</taxon>
        <taxon>Vertebrata</taxon>
        <taxon>Euteleostomi</taxon>
        <taxon>Actinopterygii</taxon>
        <taxon>Neopterygii</taxon>
        <taxon>Teleostei</taxon>
        <taxon>Clupei</taxon>
        <taxon>Clupeiformes</taxon>
        <taxon>Clupeoidei</taxon>
        <taxon>Clupeidae</taxon>
        <taxon>Alosa</taxon>
    </lineage>
</organism>
<keyword evidence="3" id="KW-1185">Reference proteome</keyword>
<feature type="region of interest" description="Disordered" evidence="1">
    <location>
        <begin position="24"/>
        <end position="47"/>
    </location>
</feature>
<reference evidence="2" key="1">
    <citation type="submission" date="2020-10" db="EMBL/GenBank/DDBJ databases">
        <title>Chromosome-scale genome assembly of the Allis shad, Alosa alosa.</title>
        <authorList>
            <person name="Margot Z."/>
            <person name="Christophe K."/>
            <person name="Cabau C."/>
            <person name="Louis A."/>
            <person name="Berthelot C."/>
            <person name="Parey E."/>
            <person name="Roest Crollius H."/>
            <person name="Montfort J."/>
            <person name="Robinson-Rechavi M."/>
            <person name="Bucao C."/>
            <person name="Bouchez O."/>
            <person name="Gislard M."/>
            <person name="Lluch J."/>
            <person name="Milhes M."/>
            <person name="Lampietro C."/>
            <person name="Lopez Roques C."/>
            <person name="Donnadieu C."/>
            <person name="Braasch I."/>
            <person name="Desvignes T."/>
            <person name="Postlethwait J."/>
            <person name="Bobe J."/>
            <person name="Guiguen Y."/>
        </authorList>
    </citation>
    <scope>NUCLEOTIDE SEQUENCE</scope>
    <source>
        <strain evidence="2">M-15738</strain>
        <tissue evidence="2">Blood</tissue>
    </source>
</reference>
<dbReference type="EMBL" id="JADWDJ010000010">
    <property type="protein sequence ID" value="KAG5274831.1"/>
    <property type="molecule type" value="Genomic_DNA"/>
</dbReference>
<evidence type="ECO:0000313" key="3">
    <source>
        <dbReference type="Proteomes" id="UP000823561"/>
    </source>
</evidence>
<dbReference type="AlphaFoldDB" id="A0AAV6GLX1"/>
<accession>A0AAV6GLX1</accession>